<evidence type="ECO:0000313" key="2">
    <source>
        <dbReference type="EMBL" id="VTO98106.1"/>
    </source>
</evidence>
<dbReference type="InterPro" id="IPR038332">
    <property type="entry name" value="PPE_sf"/>
</dbReference>
<proteinExistence type="predicted"/>
<dbReference type="Gene3D" id="1.10.287.850">
    <property type="entry name" value="HP0062-like domain"/>
    <property type="match status" value="1"/>
</dbReference>
<name>A0A653EKU1_9MYCO</name>
<dbReference type="EMBL" id="LR589083">
    <property type="protein sequence ID" value="VTO98106.1"/>
    <property type="molecule type" value="Genomic_DNA"/>
</dbReference>
<protein>
    <submittedName>
        <fullName evidence="2">PE family protein</fullName>
    </submittedName>
</protein>
<accession>A0A653EKU1</accession>
<reference evidence="2" key="1">
    <citation type="submission" date="2019-05" db="EMBL/GenBank/DDBJ databases">
        <authorList>
            <person name="Naeem R."/>
            <person name="Antony C."/>
            <person name="Guan Q."/>
        </authorList>
    </citation>
    <scope>NUCLEOTIDE SEQUENCE</scope>
    <source>
        <strain evidence="2">2</strain>
    </source>
</reference>
<dbReference type="SUPFAM" id="SSF140459">
    <property type="entry name" value="PE/PPE dimer-like"/>
    <property type="match status" value="1"/>
</dbReference>
<organism evidence="2">
    <name type="scientific">Mycobacterium riyadhense</name>
    <dbReference type="NCBI Taxonomy" id="486698"/>
    <lineage>
        <taxon>Bacteria</taxon>
        <taxon>Bacillati</taxon>
        <taxon>Actinomycetota</taxon>
        <taxon>Actinomycetes</taxon>
        <taxon>Mycobacteriales</taxon>
        <taxon>Mycobacteriaceae</taxon>
        <taxon>Mycobacterium</taxon>
    </lineage>
</organism>
<feature type="domain" description="PE" evidence="1">
    <location>
        <begin position="49"/>
        <end position="97"/>
    </location>
</feature>
<evidence type="ECO:0000259" key="1">
    <source>
        <dbReference type="Pfam" id="PF00934"/>
    </source>
</evidence>
<gene>
    <name evidence="2" type="ORF">BIN_B_02379</name>
</gene>
<dbReference type="AlphaFoldDB" id="A0A653EKU1"/>
<dbReference type="Pfam" id="PF00934">
    <property type="entry name" value="PE"/>
    <property type="match status" value="1"/>
</dbReference>
<dbReference type="InterPro" id="IPR000084">
    <property type="entry name" value="PE-PGRS_N"/>
</dbReference>
<sequence length="100" mass="10672">MPVPEPPALAVREAVWRALLELPLRRDAGRQRCHRLGWQPAAVGIDRGHNSAAAAPTTAVLAAGVDEVSAAIAVLFESHAQAYQAISAQVLAFHDQLFGR</sequence>